<dbReference type="STRING" id="1399419.A5906_02650"/>
<feature type="repeat" description="TPR" evidence="1">
    <location>
        <begin position="246"/>
        <end position="279"/>
    </location>
</feature>
<name>A0A560J8U2_9BRAD</name>
<dbReference type="EMBL" id="VITW01000001">
    <property type="protein sequence ID" value="TWB84146.1"/>
    <property type="molecule type" value="Genomic_DNA"/>
</dbReference>
<dbReference type="Proteomes" id="UP000315914">
    <property type="component" value="Unassembled WGS sequence"/>
</dbReference>
<dbReference type="OrthoDB" id="6193797at2"/>
<dbReference type="InterPro" id="IPR052943">
    <property type="entry name" value="TMTC_O-mannosyl-trnsfr"/>
</dbReference>
<dbReference type="SUPFAM" id="SSF48452">
    <property type="entry name" value="TPR-like"/>
    <property type="match status" value="2"/>
</dbReference>
<organism evidence="2 3">
    <name type="scientific">Bradyrhizobium sacchari</name>
    <dbReference type="NCBI Taxonomy" id="1399419"/>
    <lineage>
        <taxon>Bacteria</taxon>
        <taxon>Pseudomonadati</taxon>
        <taxon>Pseudomonadota</taxon>
        <taxon>Alphaproteobacteria</taxon>
        <taxon>Hyphomicrobiales</taxon>
        <taxon>Nitrobacteraceae</taxon>
        <taxon>Bradyrhizobium</taxon>
    </lineage>
</organism>
<dbReference type="AlphaFoldDB" id="A0A560J8U2"/>
<dbReference type="SMART" id="SM00028">
    <property type="entry name" value="TPR"/>
    <property type="match status" value="11"/>
</dbReference>
<feature type="repeat" description="TPR" evidence="1">
    <location>
        <begin position="144"/>
        <end position="177"/>
    </location>
</feature>
<dbReference type="Pfam" id="PF13431">
    <property type="entry name" value="TPR_17"/>
    <property type="match status" value="1"/>
</dbReference>
<dbReference type="PROSITE" id="PS50293">
    <property type="entry name" value="TPR_REGION"/>
    <property type="match status" value="2"/>
</dbReference>
<dbReference type="InterPro" id="IPR019734">
    <property type="entry name" value="TPR_rpt"/>
</dbReference>
<accession>A0A560J8U2</accession>
<feature type="repeat" description="TPR" evidence="1">
    <location>
        <begin position="42"/>
        <end position="75"/>
    </location>
</feature>
<evidence type="ECO:0000313" key="2">
    <source>
        <dbReference type="EMBL" id="TWB84146.1"/>
    </source>
</evidence>
<gene>
    <name evidence="2" type="ORF">FBZ95_101589</name>
</gene>
<comment type="caution">
    <text evidence="2">The sequence shown here is derived from an EMBL/GenBank/DDBJ whole genome shotgun (WGS) entry which is preliminary data.</text>
</comment>
<dbReference type="Pfam" id="PF13432">
    <property type="entry name" value="TPR_16"/>
    <property type="match status" value="2"/>
</dbReference>
<evidence type="ECO:0000256" key="1">
    <source>
        <dbReference type="PROSITE-ProRule" id="PRU00339"/>
    </source>
</evidence>
<feature type="repeat" description="TPR" evidence="1">
    <location>
        <begin position="280"/>
        <end position="313"/>
    </location>
</feature>
<keyword evidence="1" id="KW-0802">TPR repeat</keyword>
<evidence type="ECO:0000313" key="3">
    <source>
        <dbReference type="Proteomes" id="UP000315914"/>
    </source>
</evidence>
<keyword evidence="3" id="KW-1185">Reference proteome</keyword>
<proteinExistence type="predicted"/>
<dbReference type="PROSITE" id="PS50005">
    <property type="entry name" value="TPR"/>
    <property type="match status" value="6"/>
</dbReference>
<protein>
    <submittedName>
        <fullName evidence="2">Tetratricopeptide (TPR) repeat protein</fullName>
    </submittedName>
</protein>
<dbReference type="Pfam" id="PF13414">
    <property type="entry name" value="TPR_11"/>
    <property type="match status" value="1"/>
</dbReference>
<feature type="repeat" description="TPR" evidence="1">
    <location>
        <begin position="314"/>
        <end position="347"/>
    </location>
</feature>
<dbReference type="Gene3D" id="1.25.40.10">
    <property type="entry name" value="Tetratricopeptide repeat domain"/>
    <property type="match status" value="3"/>
</dbReference>
<reference evidence="2 3" key="1">
    <citation type="submission" date="2019-06" db="EMBL/GenBank/DDBJ databases">
        <title>Genomic Encyclopedia of Type Strains, Phase IV (KMG-V): Genome sequencing to study the core and pangenomes of soil and plant-associated prokaryotes.</title>
        <authorList>
            <person name="Whitman W."/>
        </authorList>
    </citation>
    <scope>NUCLEOTIDE SEQUENCE [LARGE SCALE GENOMIC DNA]</scope>
    <source>
        <strain evidence="2 3">BR 10556</strain>
    </source>
</reference>
<dbReference type="RefSeq" id="WP_080137868.1">
    <property type="nucleotide sequence ID" value="NZ_LWIG01000026.1"/>
</dbReference>
<feature type="repeat" description="TPR" evidence="1">
    <location>
        <begin position="178"/>
        <end position="211"/>
    </location>
</feature>
<dbReference type="Pfam" id="PF13181">
    <property type="entry name" value="TPR_8"/>
    <property type="match status" value="1"/>
</dbReference>
<dbReference type="PANTHER" id="PTHR44809">
    <property type="match status" value="1"/>
</dbReference>
<dbReference type="InterPro" id="IPR011990">
    <property type="entry name" value="TPR-like_helical_dom_sf"/>
</dbReference>
<dbReference type="PANTHER" id="PTHR44809:SF1">
    <property type="entry name" value="PROTEIN O-MANNOSYL-TRANSFERASE TMTC1"/>
    <property type="match status" value="1"/>
</dbReference>
<dbReference type="SUPFAM" id="SSF53756">
    <property type="entry name" value="UDP-Glycosyltransferase/glycogen phosphorylase"/>
    <property type="match status" value="1"/>
</dbReference>
<dbReference type="Gene3D" id="3.40.50.2000">
    <property type="entry name" value="Glycogen Phosphorylase B"/>
    <property type="match status" value="1"/>
</dbReference>
<sequence length="661" mass="73623">MYVEQSSGSVSVEAGLAHHRAGRLPQAEAIYLQVLASEPDRADCIFLLGIASLQAGHHDRALDLFIRAVELQPRNSFYHSSKAAALHGLGRRDEAIASYQDALLYKPDNLDVHIQLAILTGECGDIAGAETHYRLALQYAPDHVDARFSLANLLVRRKQFDEAVSEFRQVLRLRPDFAEAYLNLGAALFELAAFEECERCYREALRLDPTYAAAHCNLGGLLIKLGRLDEAAVNLREACKLNSSFPEALNNLSDLLRLQGRPEEAEACCREALRLKPDDVQAQLTLGNALREQGRFHEAESCFRTALDHNPAWPQALNNLGTLQLDLARPEEAIRSLRMAVSERPDYADAHFNLAVALLLDGQFDEGWREYEWRWKQDRKKSQLRGFRQPLWDGGDIGDRVLLLHAEQGLGDTLQFCRFVPDIAAGRRVVLEVQRPLVPLLARLPGIESIVALGDPLPSFDLSCSLMSLPRVLGVTLETIPQQASYLRADPQRVADWRQRVGQLDGLRVGLAWAGNQTMSGDRRRSMPLAQFAELADLPGVSFVSLQKGAAASQSPPAGLSLHDWTDDLHDFGETAALVEALDLVISVDTAAAHLAGALGRSVWLLNRFDRCWRWLLNRDDSPWYPTLRQFRQPQPGDWSSVLKDVRAELGKSVLSRIARS</sequence>
<dbReference type="Pfam" id="PF13424">
    <property type="entry name" value="TPR_12"/>
    <property type="match status" value="1"/>
</dbReference>